<gene>
    <name evidence="2" type="ORF">Ae201684_004573</name>
</gene>
<dbReference type="GO" id="GO:0006310">
    <property type="term" value="P:DNA recombination"/>
    <property type="evidence" value="ECO:0007669"/>
    <property type="project" value="UniProtKB-KW"/>
</dbReference>
<dbReference type="Proteomes" id="UP000481153">
    <property type="component" value="Unassembled WGS sequence"/>
</dbReference>
<evidence type="ECO:0000313" key="2">
    <source>
        <dbReference type="EMBL" id="KAF0739871.1"/>
    </source>
</evidence>
<name>A0A6G0XHX2_9STRA</name>
<dbReference type="AlphaFoldDB" id="A0A6G0XHX2"/>
<organism evidence="2 3">
    <name type="scientific">Aphanomyces euteiches</name>
    <dbReference type="NCBI Taxonomy" id="100861"/>
    <lineage>
        <taxon>Eukaryota</taxon>
        <taxon>Sar</taxon>
        <taxon>Stramenopiles</taxon>
        <taxon>Oomycota</taxon>
        <taxon>Saprolegniomycetes</taxon>
        <taxon>Saprolegniales</taxon>
        <taxon>Verrucalvaceae</taxon>
        <taxon>Aphanomyces</taxon>
    </lineage>
</organism>
<dbReference type="InterPro" id="IPR013762">
    <property type="entry name" value="Integrase-like_cat_sf"/>
</dbReference>
<protein>
    <submittedName>
        <fullName evidence="2">Uncharacterized protein</fullName>
    </submittedName>
</protein>
<dbReference type="EMBL" id="VJMJ01000058">
    <property type="protein sequence ID" value="KAF0739871.1"/>
    <property type="molecule type" value="Genomic_DNA"/>
</dbReference>
<keyword evidence="3" id="KW-1185">Reference proteome</keyword>
<dbReference type="VEuPathDB" id="FungiDB:AeMF1_020407"/>
<sequence>MDPLLCSLINFAVHVEQMASASVSDFVNGNPDDGHRVVRKLLDDTFKSQSFNKLRDGNLGTHSLRKGAATYASRNGVPKDFVNRRGRWRSSKQIVDIYIDTTLAYPDACAAASLAGPAGPCIYVAMSEFACVTHDFLVDEVAPTVKRTMGPMLAKTLAMPLLWASFQPREPEKPSIIPEDLKSKIMHAYRRAGGSTEACPIRRIGIHVAGEGGQLNLIELQDIDVDNTRDRSDTMPRVDRNDMTAMHTQLLTIKRYMLDVMNELQRVHSTTRNEMQKMATVLNRIAIQPVVRSARSFTSSPAIDERQQVSRLSKRPKDLYTLWHEYQFGCNGFKPAKDFTAVERGANKFAYSRRKLFWDLISKLVRAGYTSDAAIVKVYHVFGRSQSVSNILLALRTHKQQGGHPALQL</sequence>
<keyword evidence="1" id="KW-0233">DNA recombination</keyword>
<dbReference type="GO" id="GO:0015074">
    <property type="term" value="P:DNA integration"/>
    <property type="evidence" value="ECO:0007669"/>
    <property type="project" value="InterPro"/>
</dbReference>
<dbReference type="Gene3D" id="1.10.443.10">
    <property type="entry name" value="Intergrase catalytic core"/>
    <property type="match status" value="1"/>
</dbReference>
<proteinExistence type="predicted"/>
<dbReference type="InterPro" id="IPR011010">
    <property type="entry name" value="DNA_brk_join_enz"/>
</dbReference>
<dbReference type="SUPFAM" id="SSF56349">
    <property type="entry name" value="DNA breaking-rejoining enzymes"/>
    <property type="match status" value="1"/>
</dbReference>
<dbReference type="GO" id="GO:0003677">
    <property type="term" value="F:DNA binding"/>
    <property type="evidence" value="ECO:0007669"/>
    <property type="project" value="InterPro"/>
</dbReference>
<evidence type="ECO:0000256" key="1">
    <source>
        <dbReference type="ARBA" id="ARBA00023172"/>
    </source>
</evidence>
<reference evidence="2 3" key="1">
    <citation type="submission" date="2019-07" db="EMBL/GenBank/DDBJ databases">
        <title>Genomics analysis of Aphanomyces spp. identifies a new class of oomycete effector associated with host adaptation.</title>
        <authorList>
            <person name="Gaulin E."/>
        </authorList>
    </citation>
    <scope>NUCLEOTIDE SEQUENCE [LARGE SCALE GENOMIC DNA]</scope>
    <source>
        <strain evidence="2 3">ATCC 201684</strain>
    </source>
</reference>
<accession>A0A6G0XHX2</accession>
<comment type="caution">
    <text evidence="2">The sequence shown here is derived from an EMBL/GenBank/DDBJ whole genome shotgun (WGS) entry which is preliminary data.</text>
</comment>
<evidence type="ECO:0000313" key="3">
    <source>
        <dbReference type="Proteomes" id="UP000481153"/>
    </source>
</evidence>